<evidence type="ECO:0000259" key="1">
    <source>
        <dbReference type="Pfam" id="PF19044"/>
    </source>
</evidence>
<dbReference type="EMBL" id="NFEN01000051">
    <property type="protein sequence ID" value="OUA28136.1"/>
    <property type="molecule type" value="Genomic_DNA"/>
</dbReference>
<dbReference type="InterPro" id="IPR043964">
    <property type="entry name" value="P-loop_TraG"/>
</dbReference>
<dbReference type="PANTHER" id="PTHR30121:SF6">
    <property type="entry name" value="SLR6007 PROTEIN"/>
    <property type="match status" value="1"/>
</dbReference>
<dbReference type="Proteomes" id="UP000195077">
    <property type="component" value="Unassembled WGS sequence"/>
</dbReference>
<feature type="domain" description="TraG P-loop" evidence="1">
    <location>
        <begin position="249"/>
        <end position="580"/>
    </location>
</feature>
<dbReference type="RefSeq" id="WP_000877726.1">
    <property type="nucleotide sequence ID" value="NZ_CP083088.1"/>
</dbReference>
<evidence type="ECO:0000313" key="3">
    <source>
        <dbReference type="Proteomes" id="UP000195077"/>
    </source>
</evidence>
<dbReference type="Gene3D" id="3.40.50.300">
    <property type="entry name" value="P-loop containing nucleotide triphosphate hydrolases"/>
    <property type="match status" value="1"/>
</dbReference>
<evidence type="ECO:0000313" key="2">
    <source>
        <dbReference type="EMBL" id="OUA28136.1"/>
    </source>
</evidence>
<reference evidence="2 3" key="1">
    <citation type="submission" date="2016-10" db="EMBL/GenBank/DDBJ databases">
        <title>Comparative genomics of Bacillus thuringiensis reveals a path to pathogens against multiple invertebrate hosts.</title>
        <authorList>
            <person name="Zheng J."/>
            <person name="Gao Q."/>
            <person name="Liu H."/>
            <person name="Peng D."/>
            <person name="Ruan L."/>
            <person name="Sun M."/>
        </authorList>
    </citation>
    <scope>NUCLEOTIDE SEQUENCE [LARGE SCALE GENOMIC DNA]</scope>
    <source>
        <strain evidence="2">I13</strain>
    </source>
</reference>
<dbReference type="PANTHER" id="PTHR30121">
    <property type="entry name" value="UNCHARACTERIZED PROTEIN YJGR-RELATED"/>
    <property type="match status" value="1"/>
</dbReference>
<dbReference type="SUPFAM" id="SSF52540">
    <property type="entry name" value="P-loop containing nucleoside triphosphate hydrolases"/>
    <property type="match status" value="1"/>
</dbReference>
<accession>A0A9X6QAE5</accession>
<dbReference type="InterPro" id="IPR027417">
    <property type="entry name" value="P-loop_NTPase"/>
</dbReference>
<dbReference type="CDD" id="cd01127">
    <property type="entry name" value="TrwB_TraG_TraD_VirD4"/>
    <property type="match status" value="1"/>
</dbReference>
<gene>
    <name evidence="2" type="ORF">BK775_11115</name>
</gene>
<dbReference type="InterPro" id="IPR051162">
    <property type="entry name" value="T4SS_component"/>
</dbReference>
<dbReference type="AlphaFoldDB" id="A0A9X6QAE5"/>
<dbReference type="Gene3D" id="1.10.8.730">
    <property type="match status" value="1"/>
</dbReference>
<organism evidence="2 3">
    <name type="scientific">Bacillus thuringiensis</name>
    <dbReference type="NCBI Taxonomy" id="1428"/>
    <lineage>
        <taxon>Bacteria</taxon>
        <taxon>Bacillati</taxon>
        <taxon>Bacillota</taxon>
        <taxon>Bacilli</taxon>
        <taxon>Bacillales</taxon>
        <taxon>Bacillaceae</taxon>
        <taxon>Bacillus</taxon>
        <taxon>Bacillus cereus group</taxon>
    </lineage>
</organism>
<name>A0A9X6QAE5_BACTU</name>
<comment type="caution">
    <text evidence="2">The sequence shown here is derived from an EMBL/GenBank/DDBJ whole genome shotgun (WGS) entry which is preliminary data.</text>
</comment>
<dbReference type="Pfam" id="PF19044">
    <property type="entry name" value="P-loop_TraG"/>
    <property type="match status" value="1"/>
</dbReference>
<protein>
    <submittedName>
        <fullName evidence="2">TrsE</fullName>
    </submittedName>
</protein>
<proteinExistence type="predicted"/>
<sequence length="627" mass="72047">MKYSLKIPKLFRSKKEKNNFAHTVGDPNEQILTAISPSHILEMENGVKLGSNYTRTLLVLDYETIIHQQRIQELNELSENVSFTYFIKEFNSSEVKEQLSKSVKQNKIKMKSQHADAYTVADAEAQVDSAIQMLRDIATANDKIYLFHTYIHLSCTSLEELNNLTTLIKSRMGAIGTAHSPSIRALDAFRAFLPLANNTIPEMTYRMMNSEAVSYFFPFHENEMFSETGIVKGKNMTTGNVVIVDDEKLLNKHEFVIGISGSGKSTYLFADIIRKWIFGRRIIAIDPKGEFGRKFKNLGGEWVKFKLRGGNRINPFDLPKITSGSTDTEELDTGSILLVKITQLLTMFRLMYPSMTDLEEDIISKILIEVYQDKKIDYDTDTTQLGVEDVPIMEDLYKKLTEYKDKDIELYSEIRNFHTTLETYTYGLYSNLFNGYTNVNISNDLIAYDIFDLNNNEKVQRIIYYNLLSHTTYELLKGDKRATQVYIDEAHVIADPKVPLAMQYVYFMMKVLRSFNVGITPATQSIKDFMSAKDEKRNYGEAVISQSVQRLYLPMTQEEVTYLEKELSHDFSEQEKTTLVVREGDKDKQAGKGILFSGSKKIKLEVQLTPLEKQLWFENKNIEDIAI</sequence>